<feature type="compositionally biased region" description="Polar residues" evidence="12">
    <location>
        <begin position="120"/>
        <end position="144"/>
    </location>
</feature>
<accession>A0A8H5F458</accession>
<dbReference type="PROSITE" id="PS00518">
    <property type="entry name" value="ZF_RING_1"/>
    <property type="match status" value="1"/>
</dbReference>
<dbReference type="Gene3D" id="3.30.70.2330">
    <property type="match status" value="1"/>
</dbReference>
<dbReference type="PROSITE" id="PS51192">
    <property type="entry name" value="HELICASE_ATP_BIND_1"/>
    <property type="match status" value="1"/>
</dbReference>
<dbReference type="InterPro" id="IPR017907">
    <property type="entry name" value="Znf_RING_CS"/>
</dbReference>
<feature type="region of interest" description="Disordered" evidence="12">
    <location>
        <begin position="854"/>
        <end position="885"/>
    </location>
</feature>
<name>A0A8H5F458_9AGAR</name>
<feature type="compositionally biased region" description="Acidic residues" evidence="12">
    <location>
        <begin position="1023"/>
        <end position="1034"/>
    </location>
</feature>
<dbReference type="GO" id="GO:0005634">
    <property type="term" value="C:nucleus"/>
    <property type="evidence" value="ECO:0007669"/>
    <property type="project" value="UniProtKB-SubCell"/>
</dbReference>
<dbReference type="GO" id="GO:0006281">
    <property type="term" value="P:DNA repair"/>
    <property type="evidence" value="ECO:0007669"/>
    <property type="project" value="TreeGrafter"/>
</dbReference>
<feature type="region of interest" description="Disordered" evidence="12">
    <location>
        <begin position="94"/>
        <end position="150"/>
    </location>
</feature>
<dbReference type="PANTHER" id="PTHR45626:SF17">
    <property type="entry name" value="HELICASE-LIKE TRANSCRIPTION FACTOR"/>
    <property type="match status" value="1"/>
</dbReference>
<dbReference type="Pfam" id="PF00176">
    <property type="entry name" value="SNF2-rel_dom"/>
    <property type="match status" value="1"/>
</dbReference>
<evidence type="ECO:0000256" key="7">
    <source>
        <dbReference type="ARBA" id="ARBA00022806"/>
    </source>
</evidence>
<keyword evidence="3" id="KW-0479">Metal-binding</keyword>
<dbReference type="Gene3D" id="3.30.40.10">
    <property type="entry name" value="Zinc/RING finger domain, C3HC4 (zinc finger)"/>
    <property type="match status" value="1"/>
</dbReference>
<dbReference type="Gene3D" id="3.40.50.10810">
    <property type="entry name" value="Tandem AAA-ATPase domain"/>
    <property type="match status" value="1"/>
</dbReference>
<dbReference type="InterPro" id="IPR001650">
    <property type="entry name" value="Helicase_C-like"/>
</dbReference>
<evidence type="ECO:0000256" key="2">
    <source>
        <dbReference type="ARBA" id="ARBA00007025"/>
    </source>
</evidence>
<reference evidence="16 17" key="1">
    <citation type="journal article" date="2020" name="ISME J.">
        <title>Uncovering the hidden diversity of litter-decomposition mechanisms in mushroom-forming fungi.</title>
        <authorList>
            <person name="Floudas D."/>
            <person name="Bentzer J."/>
            <person name="Ahren D."/>
            <person name="Johansson T."/>
            <person name="Persson P."/>
            <person name="Tunlid A."/>
        </authorList>
    </citation>
    <scope>NUCLEOTIDE SEQUENCE [LARGE SCALE GENOMIC DNA]</scope>
    <source>
        <strain evidence="16 17">CBS 101986</strain>
    </source>
</reference>
<dbReference type="PROSITE" id="PS50089">
    <property type="entry name" value="ZF_RING_2"/>
    <property type="match status" value="1"/>
</dbReference>
<dbReference type="SMART" id="SM00487">
    <property type="entry name" value="DEXDc"/>
    <property type="match status" value="1"/>
</dbReference>
<dbReference type="InterPro" id="IPR013083">
    <property type="entry name" value="Znf_RING/FYVE/PHD"/>
</dbReference>
<evidence type="ECO:0000256" key="9">
    <source>
        <dbReference type="ARBA" id="ARBA00022840"/>
    </source>
</evidence>
<dbReference type="InterPro" id="IPR049730">
    <property type="entry name" value="SNF2/RAD54-like_C"/>
</dbReference>
<feature type="region of interest" description="Disordered" evidence="12">
    <location>
        <begin position="293"/>
        <end position="315"/>
    </location>
</feature>
<dbReference type="GO" id="GO:0008270">
    <property type="term" value="F:zinc ion binding"/>
    <property type="evidence" value="ECO:0007669"/>
    <property type="project" value="UniProtKB-KW"/>
</dbReference>
<dbReference type="GO" id="GO:0016818">
    <property type="term" value="F:hydrolase activity, acting on acid anhydrides, in phosphorus-containing anhydrides"/>
    <property type="evidence" value="ECO:0007669"/>
    <property type="project" value="InterPro"/>
</dbReference>
<dbReference type="PROSITE" id="PS50064">
    <property type="entry name" value="ZF_PARP_2"/>
    <property type="match status" value="1"/>
</dbReference>
<evidence type="ECO:0000256" key="12">
    <source>
        <dbReference type="SAM" id="MobiDB-lite"/>
    </source>
</evidence>
<keyword evidence="7" id="KW-0347">Helicase</keyword>
<keyword evidence="10" id="KW-0539">Nucleus</keyword>
<dbReference type="GO" id="GO:0008094">
    <property type="term" value="F:ATP-dependent activity, acting on DNA"/>
    <property type="evidence" value="ECO:0007669"/>
    <property type="project" value="TreeGrafter"/>
</dbReference>
<keyword evidence="8" id="KW-0862">Zinc</keyword>
<dbReference type="InterPro" id="IPR050628">
    <property type="entry name" value="SNF2_RAD54_helicase_TF"/>
</dbReference>
<dbReference type="OrthoDB" id="448448at2759"/>
<evidence type="ECO:0000256" key="8">
    <source>
        <dbReference type="ARBA" id="ARBA00022833"/>
    </source>
</evidence>
<comment type="similarity">
    <text evidence="2">Belongs to the SNF2/RAD54 helicase family.</text>
</comment>
<dbReference type="Pfam" id="PF08797">
    <property type="entry name" value="HIRAN"/>
    <property type="match status" value="1"/>
</dbReference>
<evidence type="ECO:0000313" key="17">
    <source>
        <dbReference type="Proteomes" id="UP000567179"/>
    </source>
</evidence>
<gene>
    <name evidence="16" type="ORF">D9619_001922</name>
</gene>
<keyword evidence="9" id="KW-0067">ATP-binding</keyword>
<dbReference type="InterPro" id="IPR027417">
    <property type="entry name" value="P-loop_NTPase"/>
</dbReference>
<evidence type="ECO:0000259" key="14">
    <source>
        <dbReference type="PROSITE" id="PS50089"/>
    </source>
</evidence>
<keyword evidence="5 11" id="KW-0863">Zinc-finger</keyword>
<evidence type="ECO:0000259" key="13">
    <source>
        <dbReference type="PROSITE" id="PS50064"/>
    </source>
</evidence>
<keyword evidence="4" id="KW-0547">Nucleotide-binding</keyword>
<dbReference type="InterPro" id="IPR038718">
    <property type="entry name" value="SNF2-like_sf"/>
</dbReference>
<dbReference type="PANTHER" id="PTHR45626">
    <property type="entry name" value="TRANSCRIPTION TERMINATION FACTOR 2-RELATED"/>
    <property type="match status" value="1"/>
</dbReference>
<proteinExistence type="inferred from homology"/>
<dbReference type="Pfam" id="PF13923">
    <property type="entry name" value="zf-C3HC4_2"/>
    <property type="match status" value="1"/>
</dbReference>
<evidence type="ECO:0000259" key="15">
    <source>
        <dbReference type="PROSITE" id="PS51192"/>
    </source>
</evidence>
<feature type="compositionally biased region" description="Low complexity" evidence="12">
    <location>
        <begin position="1004"/>
        <end position="1022"/>
    </location>
</feature>
<dbReference type="CDD" id="cd18793">
    <property type="entry name" value="SF2_C_SNF"/>
    <property type="match status" value="1"/>
</dbReference>
<dbReference type="InterPro" id="IPR001841">
    <property type="entry name" value="Znf_RING"/>
</dbReference>
<comment type="caution">
    <text evidence="16">The sequence shown here is derived from an EMBL/GenBank/DDBJ whole genome shotgun (WGS) entry which is preliminary data.</text>
</comment>
<dbReference type="Proteomes" id="UP000567179">
    <property type="component" value="Unassembled WGS sequence"/>
</dbReference>
<keyword evidence="17" id="KW-1185">Reference proteome</keyword>
<evidence type="ECO:0000256" key="4">
    <source>
        <dbReference type="ARBA" id="ARBA00022741"/>
    </source>
</evidence>
<dbReference type="AlphaFoldDB" id="A0A8H5F458"/>
<dbReference type="GO" id="GO:0004386">
    <property type="term" value="F:helicase activity"/>
    <property type="evidence" value="ECO:0007669"/>
    <property type="project" value="UniProtKB-KW"/>
</dbReference>
<dbReference type="InterPro" id="IPR014001">
    <property type="entry name" value="Helicase_ATP-bd"/>
</dbReference>
<evidence type="ECO:0000256" key="6">
    <source>
        <dbReference type="ARBA" id="ARBA00022801"/>
    </source>
</evidence>
<dbReference type="SMART" id="SM00910">
    <property type="entry name" value="HIRAN"/>
    <property type="match status" value="1"/>
</dbReference>
<comment type="subcellular location">
    <subcellularLocation>
        <location evidence="1">Nucleus</location>
    </subcellularLocation>
</comment>
<feature type="compositionally biased region" description="Low complexity" evidence="12">
    <location>
        <begin position="98"/>
        <end position="114"/>
    </location>
</feature>
<dbReference type="InterPro" id="IPR000330">
    <property type="entry name" value="SNF2_N"/>
</dbReference>
<evidence type="ECO:0000313" key="16">
    <source>
        <dbReference type="EMBL" id="KAF5322917.1"/>
    </source>
</evidence>
<organism evidence="16 17">
    <name type="scientific">Psilocybe cf. subviscida</name>
    <dbReference type="NCBI Taxonomy" id="2480587"/>
    <lineage>
        <taxon>Eukaryota</taxon>
        <taxon>Fungi</taxon>
        <taxon>Dikarya</taxon>
        <taxon>Basidiomycota</taxon>
        <taxon>Agaricomycotina</taxon>
        <taxon>Agaricomycetes</taxon>
        <taxon>Agaricomycetidae</taxon>
        <taxon>Agaricales</taxon>
        <taxon>Agaricineae</taxon>
        <taxon>Strophariaceae</taxon>
        <taxon>Psilocybe</taxon>
    </lineage>
</organism>
<dbReference type="InterPro" id="IPR014905">
    <property type="entry name" value="HIRAN"/>
</dbReference>
<feature type="region of interest" description="Disordered" evidence="12">
    <location>
        <begin position="993"/>
        <end position="1072"/>
    </location>
</feature>
<feature type="domain" description="Helicase ATP-binding" evidence="15">
    <location>
        <begin position="466"/>
        <end position="647"/>
    </location>
</feature>
<sequence>METQHEVGYSKSSRAKCHAPTICKDSQLPVGTLRYGRTITTNIGETVEWRHWGCVTPDILTQMATARQIIGIGELRPEDQKRIRLAISTRRINPEDVPTSARPPAAATAPALATQRKRNATQADLTQRSQASTSAKSHPSSFPKLTQEWEENTVDEPDVVDELYCTMLTNVVGIQYYQGMSLLDASALPYSESKAGLVGPGEEVTLVREPHNKYDRNAIQVMNISRVQVGHVPKKVAEKLAPLLDRKAVTVEGVINDGNMGGSRGYTLSLTLKIYVASDRRRELEPQLIWATPHQRGFPSTSGAASSSQAPTGKNVAKPAIPVPPMPTASQVNSMTPAQRASMKARQEAIQKQEERSRKAAELQQMIADCEKVNDESRRTSLLDTLCSTDDVLSMPTYQGTPPGIATGELTVDLLKHQLQALKWCIENENPVLPTKETDKPVQFWQFRKHGYEPIYFNIATRTPQKDPPHLGRGALCADAMGLGKTLTMIALIVATKNQVDVGFSNTTLIVAPLSVLSNWEKQLEDHCTPGTLTSCVYYGANRGLSAEQLQEYDVVITTYQTVAGEFDNGNGTNAPAKKKKKLDKVLFDVPWKRVILDEGHTIRNPKTKMAKSVCDLNASRRWVLTGTPIINSPKDLGSILTFLRICRPLDNEDFYKRLLLRPLKNGDPNGAELLKALMSHICIRRTKEMQDSQGKSIIELPLVEMIKVPVTLDEEARKLYDEVERVSQQRLEQFMQAGTTAAVQANVLSMLTRMRQIILHPGLVPANYLEELRKAGANEANPGKPMDITPAEKLRLQALLAQAIEDSEECPICFGVLPNDARITSCAHMFCWACITEILSRDPKCPMDRRALTAADLHEPPEPTDLTQRPAKLDDEDDEPTGIRAGSSAKIDQLVHLLQLTPGGEKSLVFSQFTSFLDKITESLEAAGIPYVRFDGKMSAKRRQEAIARFSVPLEDDTTTVPSTIQELESTPVIDEPQPVTTIEGAPEISTTITGRPRRSTRRCASSTSVGMDQGPDGAADPADDAADGDFVIDDGGAAGYDRDDFLDGDESETESPFALKKASKGKGKVDVKNKGKSKAILVSTPAFDSSDENPRVMLLSLKAGALGLNLTVANNVYLMDPWWQEGIESQAVDRVNRIGQKKNVHVYQLIAENTVESKAFSGIKRTETQRQQREARLQDLIELFGVRRQNSQAQPSQS</sequence>
<dbReference type="SMART" id="SM01336">
    <property type="entry name" value="zf-PARP"/>
    <property type="match status" value="1"/>
</dbReference>
<evidence type="ECO:0000256" key="11">
    <source>
        <dbReference type="PROSITE-ProRule" id="PRU00175"/>
    </source>
</evidence>
<evidence type="ECO:0000256" key="5">
    <source>
        <dbReference type="ARBA" id="ARBA00022771"/>
    </source>
</evidence>
<dbReference type="SUPFAM" id="SSF57716">
    <property type="entry name" value="Glucocorticoid receptor-like (DNA-binding domain)"/>
    <property type="match status" value="1"/>
</dbReference>
<dbReference type="Pfam" id="PF00271">
    <property type="entry name" value="Helicase_C"/>
    <property type="match status" value="2"/>
</dbReference>
<feature type="domain" description="RING-type" evidence="14">
    <location>
        <begin position="811"/>
        <end position="850"/>
    </location>
</feature>
<evidence type="ECO:0000256" key="10">
    <source>
        <dbReference type="ARBA" id="ARBA00023242"/>
    </source>
</evidence>
<keyword evidence="6" id="KW-0378">Hydrolase</keyword>
<dbReference type="Pfam" id="PF00645">
    <property type="entry name" value="zf-PARP"/>
    <property type="match status" value="1"/>
</dbReference>
<dbReference type="SUPFAM" id="SSF57850">
    <property type="entry name" value="RING/U-box"/>
    <property type="match status" value="1"/>
</dbReference>
<dbReference type="SMART" id="SM00184">
    <property type="entry name" value="RING"/>
    <property type="match status" value="1"/>
</dbReference>
<dbReference type="Gene3D" id="3.30.1740.10">
    <property type="entry name" value="Zinc finger, PARP-type"/>
    <property type="match status" value="1"/>
</dbReference>
<dbReference type="InterPro" id="IPR036957">
    <property type="entry name" value="Znf_PARP_sf"/>
</dbReference>
<feature type="domain" description="PARP-type" evidence="13">
    <location>
        <begin position="5"/>
        <end position="91"/>
    </location>
</feature>
<dbReference type="Gene3D" id="3.40.50.300">
    <property type="entry name" value="P-loop containing nucleotide triphosphate hydrolases"/>
    <property type="match status" value="2"/>
</dbReference>
<dbReference type="InterPro" id="IPR001510">
    <property type="entry name" value="Znf_PARP"/>
</dbReference>
<evidence type="ECO:0000256" key="1">
    <source>
        <dbReference type="ARBA" id="ARBA00004123"/>
    </source>
</evidence>
<protein>
    <submittedName>
        <fullName evidence="16">Uncharacterized protein</fullName>
    </submittedName>
</protein>
<dbReference type="GO" id="GO:0003677">
    <property type="term" value="F:DNA binding"/>
    <property type="evidence" value="ECO:0007669"/>
    <property type="project" value="InterPro"/>
</dbReference>
<dbReference type="GO" id="GO:0005524">
    <property type="term" value="F:ATP binding"/>
    <property type="evidence" value="ECO:0007669"/>
    <property type="project" value="UniProtKB-KW"/>
</dbReference>
<feature type="compositionally biased region" description="Polar residues" evidence="12">
    <location>
        <begin position="298"/>
        <end position="312"/>
    </location>
</feature>
<dbReference type="EMBL" id="JAACJJ010000028">
    <property type="protein sequence ID" value="KAF5322917.1"/>
    <property type="molecule type" value="Genomic_DNA"/>
</dbReference>
<evidence type="ECO:0000256" key="3">
    <source>
        <dbReference type="ARBA" id="ARBA00022723"/>
    </source>
</evidence>
<dbReference type="SMART" id="SM00490">
    <property type="entry name" value="HELICc"/>
    <property type="match status" value="1"/>
</dbReference>
<dbReference type="SUPFAM" id="SSF52540">
    <property type="entry name" value="P-loop containing nucleoside triphosphate hydrolases"/>
    <property type="match status" value="3"/>
</dbReference>